<proteinExistence type="predicted"/>
<organism evidence="1 2">
    <name type="scientific">Meloidogyne enterolobii</name>
    <name type="common">Root-knot nematode worm</name>
    <name type="synonym">Meloidogyne mayaguensis</name>
    <dbReference type="NCBI Taxonomy" id="390850"/>
    <lineage>
        <taxon>Eukaryota</taxon>
        <taxon>Metazoa</taxon>
        <taxon>Ecdysozoa</taxon>
        <taxon>Nematoda</taxon>
        <taxon>Chromadorea</taxon>
        <taxon>Rhabditida</taxon>
        <taxon>Tylenchina</taxon>
        <taxon>Tylenchomorpha</taxon>
        <taxon>Tylenchoidea</taxon>
        <taxon>Meloidogynidae</taxon>
        <taxon>Meloidogyninae</taxon>
        <taxon>Meloidogyne</taxon>
    </lineage>
</organism>
<protein>
    <submittedName>
        <fullName evidence="1">Uncharacterized protein</fullName>
    </submittedName>
</protein>
<dbReference type="EMBL" id="CAVMJV010000009">
    <property type="protein sequence ID" value="CAK5038893.1"/>
    <property type="molecule type" value="Genomic_DNA"/>
</dbReference>
<sequence length="105" mass="12048">MEEIVVKELNARTPSYILAVCESIQEVRKNIKIGKKNVKSKDEIKENKILNIKEIVLRKMTRGNLVDVNINSRKALHSDAIKKLIINKYKNDDSFKDAIDNNPSI</sequence>
<accession>A0ACB0YB96</accession>
<evidence type="ECO:0000313" key="2">
    <source>
        <dbReference type="Proteomes" id="UP001497535"/>
    </source>
</evidence>
<name>A0ACB0YB96_MELEN</name>
<gene>
    <name evidence="1" type="ORF">MENTE1834_LOCUS9762</name>
</gene>
<evidence type="ECO:0000313" key="1">
    <source>
        <dbReference type="EMBL" id="CAK5038893.1"/>
    </source>
</evidence>
<comment type="caution">
    <text evidence="1">The sequence shown here is derived from an EMBL/GenBank/DDBJ whole genome shotgun (WGS) entry which is preliminary data.</text>
</comment>
<reference evidence="1" key="1">
    <citation type="submission" date="2023-11" db="EMBL/GenBank/DDBJ databases">
        <authorList>
            <person name="Poullet M."/>
        </authorList>
    </citation>
    <scope>NUCLEOTIDE SEQUENCE</scope>
    <source>
        <strain evidence="1">E1834</strain>
    </source>
</reference>
<dbReference type="Proteomes" id="UP001497535">
    <property type="component" value="Unassembled WGS sequence"/>
</dbReference>
<keyword evidence="2" id="KW-1185">Reference proteome</keyword>